<dbReference type="EnsemblBacteria" id="CAD77915">
    <property type="protein sequence ID" value="CAD77915"/>
    <property type="gene ID" value="RB13056"/>
</dbReference>
<protein>
    <submittedName>
        <fullName evidence="1">Uncharacterized protein</fullName>
    </submittedName>
</protein>
<name>Q7UHQ5_RHOBA</name>
<organism evidence="1 2">
    <name type="scientific">Rhodopirellula baltica (strain DSM 10527 / NCIMB 13988 / SH1)</name>
    <dbReference type="NCBI Taxonomy" id="243090"/>
    <lineage>
        <taxon>Bacteria</taxon>
        <taxon>Pseudomonadati</taxon>
        <taxon>Planctomycetota</taxon>
        <taxon>Planctomycetia</taxon>
        <taxon>Pirellulales</taxon>
        <taxon>Pirellulaceae</taxon>
        <taxon>Rhodopirellula</taxon>
    </lineage>
</organism>
<reference evidence="1 2" key="1">
    <citation type="journal article" date="2003" name="Proc. Natl. Acad. Sci. U.S.A.">
        <title>Complete genome sequence of the marine planctomycete Pirellula sp. strain 1.</title>
        <authorList>
            <person name="Gloeckner F.O."/>
            <person name="Kube M."/>
            <person name="Bauer M."/>
            <person name="Teeling H."/>
            <person name="Lombardot T."/>
            <person name="Ludwig W."/>
            <person name="Gade D."/>
            <person name="Beck A."/>
            <person name="Borzym K."/>
            <person name="Heitmann K."/>
            <person name="Rabus R."/>
            <person name="Schlesner H."/>
            <person name="Amann R."/>
            <person name="Reinhardt R."/>
        </authorList>
    </citation>
    <scope>NUCLEOTIDE SEQUENCE [LARGE SCALE GENOMIC DNA]</scope>
    <source>
        <strain evidence="2">DSM 10527 / NCIMB 13988 / SH1</strain>
    </source>
</reference>
<evidence type="ECO:0000313" key="1">
    <source>
        <dbReference type="EMBL" id="CAD77915.1"/>
    </source>
</evidence>
<dbReference type="HOGENOM" id="CLU_2737360_0_0_0"/>
<keyword evidence="2" id="KW-1185">Reference proteome</keyword>
<accession>Q7UHQ5</accession>
<dbReference type="OrthoDB" id="9948437at2"/>
<dbReference type="Proteomes" id="UP000001025">
    <property type="component" value="Chromosome"/>
</dbReference>
<dbReference type="STRING" id="243090.RB13056"/>
<sequence>MHLELFSTSFVLVFTVDRCASIQLDSRPNTSRRAAVRSVKRSDQTRSVVLRAVGLLVQDKSIQQRKRKSHP</sequence>
<dbReference type="KEGG" id="rba:RB13056"/>
<proteinExistence type="predicted"/>
<gene>
    <name evidence="1" type="ordered locus">RB13056</name>
</gene>
<evidence type="ECO:0000313" key="2">
    <source>
        <dbReference type="Proteomes" id="UP000001025"/>
    </source>
</evidence>
<dbReference type="AlphaFoldDB" id="Q7UHQ5"/>
<dbReference type="EMBL" id="BX294156">
    <property type="protein sequence ID" value="CAD77915.1"/>
    <property type="molecule type" value="Genomic_DNA"/>
</dbReference>
<dbReference type="InParanoid" id="Q7UHQ5"/>